<comment type="caution">
    <text evidence="4">The sequence shown here is derived from an EMBL/GenBank/DDBJ whole genome shotgun (WGS) entry which is preliminary data.</text>
</comment>
<dbReference type="SUPFAM" id="SSF52096">
    <property type="entry name" value="ClpP/crotonase"/>
    <property type="match status" value="1"/>
</dbReference>
<dbReference type="Gene3D" id="1.25.40.10">
    <property type="entry name" value="Tetratricopeptide repeat domain"/>
    <property type="match status" value="1"/>
</dbReference>
<gene>
    <name evidence="4" type="ORF">J2X04_003043</name>
</gene>
<evidence type="ECO:0000256" key="1">
    <source>
        <dbReference type="PROSITE-ProRule" id="PRU00339"/>
    </source>
</evidence>
<dbReference type="InterPro" id="IPR019734">
    <property type="entry name" value="TPR_rpt"/>
</dbReference>
<evidence type="ECO:0000256" key="3">
    <source>
        <dbReference type="SAM" id="SignalP"/>
    </source>
</evidence>
<organism evidence="4 5">
    <name type="scientific">Agrilutibacter niabensis</name>
    <dbReference type="NCBI Taxonomy" id="380628"/>
    <lineage>
        <taxon>Bacteria</taxon>
        <taxon>Pseudomonadati</taxon>
        <taxon>Pseudomonadota</taxon>
        <taxon>Gammaproteobacteria</taxon>
        <taxon>Lysobacterales</taxon>
        <taxon>Lysobacteraceae</taxon>
        <taxon>Agrilutibacter</taxon>
    </lineage>
</organism>
<dbReference type="SUPFAM" id="SSF48452">
    <property type="entry name" value="TPR-like"/>
    <property type="match status" value="1"/>
</dbReference>
<feature type="signal peptide" evidence="3">
    <location>
        <begin position="1"/>
        <end position="26"/>
    </location>
</feature>
<dbReference type="Proteomes" id="UP001267878">
    <property type="component" value="Unassembled WGS sequence"/>
</dbReference>
<keyword evidence="1" id="KW-0802">TPR repeat</keyword>
<proteinExistence type="predicted"/>
<dbReference type="Gene3D" id="3.90.226.10">
    <property type="entry name" value="2-enoyl-CoA Hydratase, Chain A, domain 1"/>
    <property type="match status" value="1"/>
</dbReference>
<dbReference type="EMBL" id="JAVDVW010000002">
    <property type="protein sequence ID" value="MDR7100662.1"/>
    <property type="molecule type" value="Genomic_DNA"/>
</dbReference>
<dbReference type="InterPro" id="IPR011990">
    <property type="entry name" value="TPR-like_helical_dom_sf"/>
</dbReference>
<accession>A0ABU1VT50</accession>
<evidence type="ECO:0008006" key="6">
    <source>
        <dbReference type="Google" id="ProtNLM"/>
    </source>
</evidence>
<feature type="repeat" description="TPR" evidence="1">
    <location>
        <begin position="512"/>
        <end position="545"/>
    </location>
</feature>
<keyword evidence="3" id="KW-0732">Signal</keyword>
<feature type="coiled-coil region" evidence="2">
    <location>
        <begin position="56"/>
        <end position="83"/>
    </location>
</feature>
<feature type="chain" id="PRO_5046864809" description="Peptidase S41" evidence="3">
    <location>
        <begin position="27"/>
        <end position="559"/>
    </location>
</feature>
<evidence type="ECO:0000256" key="2">
    <source>
        <dbReference type="SAM" id="Coils"/>
    </source>
</evidence>
<sequence>MQRLRAIVFAAVLLAAGLGQAPAAIAASVDDWRVDLDKIGNTLGLQHPDPYTRIGREAFARNLESLKRRLPELSEEQRVVEAMRLVASIGDGHTFLEPTGDAFKEWYPIRLYRFSDGIFVTSAHKSVAGLAGAQVLEIGGMPAAEALDRARALMGADNDIGASENVAALSNAGLAKGLGLADASGALPVKARLRDGRVRALKLVPQPGGSGLGWRFRSEVFGASIGDYPDWVAAFGASPSSAFRTPDAARPLHLRYRRHYIGVPLPERDAYYMQVNYVLDHEDEAFNAFFRRAMAEVDKQKPRRLIVDWRYNSGGDGSKLTAMIAEFIRRGDAPPWRELYVLTGRKTFSAAVGAVEEFLVRTPATFVGEPAGAGLNSFGDAGTFKFEHAQLSLSCSRRRHWGRSDSHDPYTPVDVPAVFSFADYIAGRDPAVDPILVGEEMRALHLIAASDGGAAVRRVYAQRQARFHGVPWWTAARDDPMTSAGYALVDQGKLADALEVLTVDAEANPGLWRAWNNVGDLELKNGHREAGLAAYRRSLQLNPGNAEAQQVLAEPAKTP</sequence>
<evidence type="ECO:0000313" key="5">
    <source>
        <dbReference type="Proteomes" id="UP001267878"/>
    </source>
</evidence>
<keyword evidence="2" id="KW-0175">Coiled coil</keyword>
<protein>
    <recommendedName>
        <fullName evidence="6">Peptidase S41</fullName>
    </recommendedName>
</protein>
<evidence type="ECO:0000313" key="4">
    <source>
        <dbReference type="EMBL" id="MDR7100662.1"/>
    </source>
</evidence>
<dbReference type="RefSeq" id="WP_310055695.1">
    <property type="nucleotide sequence ID" value="NZ_JAVDVW010000002.1"/>
</dbReference>
<dbReference type="InterPro" id="IPR029045">
    <property type="entry name" value="ClpP/crotonase-like_dom_sf"/>
</dbReference>
<reference evidence="4 5" key="1">
    <citation type="submission" date="2023-07" db="EMBL/GenBank/DDBJ databases">
        <title>Sorghum-associated microbial communities from plants grown in Nebraska, USA.</title>
        <authorList>
            <person name="Schachtman D."/>
        </authorList>
    </citation>
    <scope>NUCLEOTIDE SEQUENCE [LARGE SCALE GENOMIC DNA]</scope>
    <source>
        <strain evidence="4 5">BE187</strain>
    </source>
</reference>
<dbReference type="PROSITE" id="PS50005">
    <property type="entry name" value="TPR"/>
    <property type="match status" value="1"/>
</dbReference>
<name>A0ABU1VT50_9GAMM</name>
<keyword evidence="5" id="KW-1185">Reference proteome</keyword>